<dbReference type="GeneID" id="64623415"/>
<evidence type="ECO:0000313" key="2">
    <source>
        <dbReference type="Proteomes" id="UP000807769"/>
    </source>
</evidence>
<comment type="caution">
    <text evidence="1">The sequence shown here is derived from an EMBL/GenBank/DDBJ whole genome shotgun (WGS) entry which is preliminary data.</text>
</comment>
<dbReference type="EMBL" id="JABBWG010000061">
    <property type="protein sequence ID" value="KAG1804179.1"/>
    <property type="molecule type" value="Genomic_DNA"/>
</dbReference>
<accession>A0A9P7DVN6</accession>
<reference evidence="1" key="1">
    <citation type="journal article" date="2020" name="New Phytol.">
        <title>Comparative genomics reveals dynamic genome evolution in host specialist ectomycorrhizal fungi.</title>
        <authorList>
            <person name="Lofgren L.A."/>
            <person name="Nguyen N.H."/>
            <person name="Vilgalys R."/>
            <person name="Ruytinx J."/>
            <person name="Liao H.L."/>
            <person name="Branco S."/>
            <person name="Kuo A."/>
            <person name="LaButti K."/>
            <person name="Lipzen A."/>
            <person name="Andreopoulos W."/>
            <person name="Pangilinan J."/>
            <person name="Riley R."/>
            <person name="Hundley H."/>
            <person name="Na H."/>
            <person name="Barry K."/>
            <person name="Grigoriev I.V."/>
            <person name="Stajich J.E."/>
            <person name="Kennedy P.G."/>
        </authorList>
    </citation>
    <scope>NUCLEOTIDE SEQUENCE</scope>
    <source>
        <strain evidence="1">MN1</strain>
    </source>
</reference>
<sequence>VVKAHEYIYKQQNTVDGSKVEDTLGEGSLVPILNQFVKKLGPFGFNSFQILVIDFMHECDLGTWKSLFT</sequence>
<feature type="non-terminal residue" evidence="1">
    <location>
        <position position="69"/>
    </location>
</feature>
<evidence type="ECO:0000313" key="1">
    <source>
        <dbReference type="EMBL" id="KAG1804179.1"/>
    </source>
</evidence>
<gene>
    <name evidence="1" type="ORF">BJ212DRAFT_1221978</name>
</gene>
<dbReference type="OrthoDB" id="3208495at2759"/>
<keyword evidence="2" id="KW-1185">Reference proteome</keyword>
<dbReference type="AlphaFoldDB" id="A0A9P7DVN6"/>
<protein>
    <submittedName>
        <fullName evidence="1">Uncharacterized protein</fullName>
    </submittedName>
</protein>
<dbReference type="Proteomes" id="UP000807769">
    <property type="component" value="Unassembled WGS sequence"/>
</dbReference>
<dbReference type="RefSeq" id="XP_041186803.1">
    <property type="nucleotide sequence ID" value="XM_041329398.1"/>
</dbReference>
<name>A0A9P7DVN6_9AGAM</name>
<feature type="non-terminal residue" evidence="1">
    <location>
        <position position="1"/>
    </location>
</feature>
<organism evidence="1 2">
    <name type="scientific">Suillus subaureus</name>
    <dbReference type="NCBI Taxonomy" id="48587"/>
    <lineage>
        <taxon>Eukaryota</taxon>
        <taxon>Fungi</taxon>
        <taxon>Dikarya</taxon>
        <taxon>Basidiomycota</taxon>
        <taxon>Agaricomycotina</taxon>
        <taxon>Agaricomycetes</taxon>
        <taxon>Agaricomycetidae</taxon>
        <taxon>Boletales</taxon>
        <taxon>Suillineae</taxon>
        <taxon>Suillaceae</taxon>
        <taxon>Suillus</taxon>
    </lineage>
</organism>
<proteinExistence type="predicted"/>